<proteinExistence type="predicted"/>
<dbReference type="Proteomes" id="UP000285326">
    <property type="component" value="Unassembled WGS sequence"/>
</dbReference>
<dbReference type="Pfam" id="PF23868">
    <property type="entry name" value="Mmc1_C"/>
    <property type="match status" value="1"/>
</dbReference>
<dbReference type="InterPro" id="IPR056196">
    <property type="entry name" value="Mmc1_C"/>
</dbReference>
<feature type="domain" description="Mmc1 C-terminal" evidence="1">
    <location>
        <begin position="383"/>
        <end position="603"/>
    </location>
</feature>
<dbReference type="Pfam" id="PF23867">
    <property type="entry name" value="Mmc1_N"/>
    <property type="match status" value="1"/>
</dbReference>
<comment type="caution">
    <text evidence="2">The sequence shown here is derived from an EMBL/GenBank/DDBJ whole genome shotgun (WGS) entry which is preliminary data.</text>
</comment>
<name>A0A420IGG6_9PEZI</name>
<sequence length="647" mass="73045">MLPQTPVGVTMQKLPARIFIKQNNRSLWSLPFNSKRSDIHLRTSDRNPDQKILNFHSCSAGLTSDLKTPDLKPPRAHLRSTLIELQKHASGYVNNSKLKLALRGLEQKCGEETIRVAILGITGERSSLKRALEILRLLAADPSKPEEEWELNLLSGDSQAVLLKSGPDDSEGILKEDRFLREFQVPSPVLKRDNLEILVLESDPPKYKMDEESFEDSLLVPSIKIPGPGTGRYNTLRTPVHKALVISEGLIGATKILNFPININQQDIIGVAIDLKVFDNQNTSISSLLIDVDLATRTLENYRKGREDLLSFEKNWASSGLPKIVSWLGKGSLSSKSEMRMPLRDLIGSIIQNSTRAIENEKAQRLTLMSSTNASRSEIIKLQKELNNWASRSHVELRDSLEIAFEGRKWRKLCWWKLFWRVDDISTIATNILNQHFLTAAEQEAIYLAGRIEERVNSMIQDSAFLNSWDHEPKSDEISKAKLGCKQLPPQLTTFVPTPKDLSHFEFRPQPWPQEIQASRSYLSQQTVPSLQTLGQRLVMKVIYQSSLTIALSGLIFVSTKSFGFYEVGAVATLGIVFSLRRMQINWEKARDSWEGLVREEGRKALRYVEGTLHKNLTREKSLPVDDEIDKANAAVTAVKNAIQALR</sequence>
<gene>
    <name evidence="2" type="ORF">GcM1_243099</name>
</gene>
<dbReference type="PANTHER" id="PTHR38644">
    <property type="entry name" value="EXPRESSED PROTEIN"/>
    <property type="match status" value="1"/>
</dbReference>
<dbReference type="AlphaFoldDB" id="A0A420IGG6"/>
<dbReference type="PANTHER" id="PTHR38644:SF1">
    <property type="entry name" value="EXPRESSED PROTEIN"/>
    <property type="match status" value="1"/>
</dbReference>
<evidence type="ECO:0000313" key="3">
    <source>
        <dbReference type="Proteomes" id="UP000285326"/>
    </source>
</evidence>
<organism evidence="2 3">
    <name type="scientific">Golovinomyces cichoracearum</name>
    <dbReference type="NCBI Taxonomy" id="62708"/>
    <lineage>
        <taxon>Eukaryota</taxon>
        <taxon>Fungi</taxon>
        <taxon>Dikarya</taxon>
        <taxon>Ascomycota</taxon>
        <taxon>Pezizomycotina</taxon>
        <taxon>Leotiomycetes</taxon>
        <taxon>Erysiphales</taxon>
        <taxon>Erysiphaceae</taxon>
        <taxon>Golovinomyces</taxon>
    </lineage>
</organism>
<reference evidence="2 3" key="1">
    <citation type="journal article" date="2018" name="BMC Genomics">
        <title>Comparative genome analyses reveal sequence features reflecting distinct modes of host-adaptation between dicot and monocot powdery mildew.</title>
        <authorList>
            <person name="Wu Y."/>
            <person name="Ma X."/>
            <person name="Pan Z."/>
            <person name="Kale S.D."/>
            <person name="Song Y."/>
            <person name="King H."/>
            <person name="Zhang Q."/>
            <person name="Presley C."/>
            <person name="Deng X."/>
            <person name="Wei C.I."/>
            <person name="Xiao S."/>
        </authorList>
    </citation>
    <scope>NUCLEOTIDE SEQUENCE [LARGE SCALE GENOMIC DNA]</scope>
    <source>
        <strain evidence="2">UMSG1</strain>
    </source>
</reference>
<accession>A0A420IGG6</accession>
<evidence type="ECO:0000259" key="1">
    <source>
        <dbReference type="Pfam" id="PF23868"/>
    </source>
</evidence>
<evidence type="ECO:0000313" key="2">
    <source>
        <dbReference type="EMBL" id="RKF73635.1"/>
    </source>
</evidence>
<protein>
    <submittedName>
        <fullName evidence="2">Putative familial paroxysmal dyskinesia fpd1</fullName>
    </submittedName>
</protein>
<dbReference type="EMBL" id="MCBS01024339">
    <property type="protein sequence ID" value="RKF73635.1"/>
    <property type="molecule type" value="Genomic_DNA"/>
</dbReference>